<protein>
    <submittedName>
        <fullName evidence="2">Uncharacterized protein</fullName>
    </submittedName>
</protein>
<organism evidence="2 3">
    <name type="scientific">Pseudocercospora eumusae</name>
    <dbReference type="NCBI Taxonomy" id="321146"/>
    <lineage>
        <taxon>Eukaryota</taxon>
        <taxon>Fungi</taxon>
        <taxon>Dikarya</taxon>
        <taxon>Ascomycota</taxon>
        <taxon>Pezizomycotina</taxon>
        <taxon>Dothideomycetes</taxon>
        <taxon>Dothideomycetidae</taxon>
        <taxon>Mycosphaerellales</taxon>
        <taxon>Mycosphaerellaceae</taxon>
        <taxon>Pseudocercospora</taxon>
    </lineage>
</organism>
<feature type="compositionally biased region" description="Basic and acidic residues" evidence="1">
    <location>
        <begin position="15"/>
        <end position="25"/>
    </location>
</feature>
<gene>
    <name evidence="2" type="ORF">AC578_5986</name>
</gene>
<dbReference type="Proteomes" id="UP000070133">
    <property type="component" value="Unassembled WGS sequence"/>
</dbReference>
<evidence type="ECO:0000313" key="3">
    <source>
        <dbReference type="Proteomes" id="UP000070133"/>
    </source>
</evidence>
<evidence type="ECO:0000256" key="1">
    <source>
        <dbReference type="SAM" id="MobiDB-lite"/>
    </source>
</evidence>
<sequence>MLGSNNNKESVAESQLKRRMDRSETDQQTDNYLRKLARKQDHIRRSGSKSALKRQKAILTPFGRSSALGIQGRSGGNTLPTTQLFSSFPRTSAIFAHLVKVGASMIAQNTPANSFPDFFKPSTISSTTSCFL</sequence>
<keyword evidence="3" id="KW-1185">Reference proteome</keyword>
<proteinExistence type="predicted"/>
<reference evidence="2 3" key="1">
    <citation type="submission" date="2015-07" db="EMBL/GenBank/DDBJ databases">
        <title>Comparative genomics of the Sigatoka disease complex on banana suggests a link between parallel evolutionary changes in Pseudocercospora fijiensis and Pseudocercospora eumusae and increased virulence on the banana host.</title>
        <authorList>
            <person name="Chang T.-C."/>
            <person name="Salvucci A."/>
            <person name="Crous P.W."/>
            <person name="Stergiopoulos I."/>
        </authorList>
    </citation>
    <scope>NUCLEOTIDE SEQUENCE [LARGE SCALE GENOMIC DNA]</scope>
    <source>
        <strain evidence="2 3">CBS 114824</strain>
    </source>
</reference>
<comment type="caution">
    <text evidence="2">The sequence shown here is derived from an EMBL/GenBank/DDBJ whole genome shotgun (WGS) entry which is preliminary data.</text>
</comment>
<accession>A0A139GYL5</accession>
<feature type="region of interest" description="Disordered" evidence="1">
    <location>
        <begin position="1"/>
        <end position="55"/>
    </location>
</feature>
<dbReference type="AlphaFoldDB" id="A0A139GYL5"/>
<name>A0A139GYL5_9PEZI</name>
<evidence type="ECO:0000313" key="2">
    <source>
        <dbReference type="EMBL" id="KXS95296.1"/>
    </source>
</evidence>
<dbReference type="EMBL" id="LFZN01000224">
    <property type="protein sequence ID" value="KXS95296.1"/>
    <property type="molecule type" value="Genomic_DNA"/>
</dbReference>
<feature type="compositionally biased region" description="Polar residues" evidence="1">
    <location>
        <begin position="1"/>
        <end position="13"/>
    </location>
</feature>
<feature type="compositionally biased region" description="Basic residues" evidence="1">
    <location>
        <begin position="45"/>
        <end position="55"/>
    </location>
</feature>